<dbReference type="PROSITE" id="PS51354">
    <property type="entry name" value="GLUTAREDOXIN_2"/>
    <property type="match status" value="1"/>
</dbReference>
<comment type="caution">
    <text evidence="2">The sequence shown here is derived from an EMBL/GenBank/DDBJ whole genome shotgun (WGS) entry which is preliminary data.</text>
</comment>
<proteinExistence type="predicted"/>
<dbReference type="InterPro" id="IPR051548">
    <property type="entry name" value="Grx-like_ET"/>
</dbReference>
<dbReference type="RefSeq" id="WP_198677488.1">
    <property type="nucleotide sequence ID" value="NZ_QYAG01000001.1"/>
</dbReference>
<dbReference type="InterPro" id="IPR002109">
    <property type="entry name" value="Glutaredoxin"/>
</dbReference>
<keyword evidence="3" id="KW-1185">Reference proteome</keyword>
<dbReference type="PANTHER" id="PTHR34386">
    <property type="entry name" value="GLUTAREDOXIN"/>
    <property type="match status" value="1"/>
</dbReference>
<dbReference type="Proteomes" id="UP000291832">
    <property type="component" value="Unassembled WGS sequence"/>
</dbReference>
<accession>A0A4Q7TXZ7</accession>
<reference evidence="2 3" key="1">
    <citation type="journal article" date="2015" name="Stand. Genomic Sci.">
        <title>Genomic Encyclopedia of Bacterial and Archaeal Type Strains, Phase III: the genomes of soil and plant-associated and newly described type strains.</title>
        <authorList>
            <person name="Whitman W.B."/>
            <person name="Woyke T."/>
            <person name="Klenk H.P."/>
            <person name="Zhou Y."/>
            <person name="Lilburn T.G."/>
            <person name="Beck B.J."/>
            <person name="De Vos P."/>
            <person name="Vandamme P."/>
            <person name="Eisen J.A."/>
            <person name="Garrity G."/>
            <person name="Hugenholtz P."/>
            <person name="Kyrpides N.C."/>
        </authorList>
    </citation>
    <scope>NUCLEOTIDE SEQUENCE [LARGE SCALE GENOMIC DNA]</scope>
    <source>
        <strain evidence="2 3">RF6</strain>
    </source>
</reference>
<organism evidence="2 3">
    <name type="scientific">Leucobacter luti</name>
    <dbReference type="NCBI Taxonomy" id="340320"/>
    <lineage>
        <taxon>Bacteria</taxon>
        <taxon>Bacillati</taxon>
        <taxon>Actinomycetota</taxon>
        <taxon>Actinomycetes</taxon>
        <taxon>Micrococcales</taxon>
        <taxon>Microbacteriaceae</taxon>
        <taxon>Leucobacter</taxon>
    </lineage>
</organism>
<dbReference type="EMBL" id="SHKI01000004">
    <property type="protein sequence ID" value="RZT66084.1"/>
    <property type="molecule type" value="Genomic_DNA"/>
</dbReference>
<dbReference type="InterPro" id="IPR036249">
    <property type="entry name" value="Thioredoxin-like_sf"/>
</dbReference>
<dbReference type="GO" id="GO:0009055">
    <property type="term" value="F:electron transfer activity"/>
    <property type="evidence" value="ECO:0007669"/>
    <property type="project" value="TreeGrafter"/>
</dbReference>
<evidence type="ECO:0000259" key="1">
    <source>
        <dbReference type="Pfam" id="PF00462"/>
    </source>
</evidence>
<gene>
    <name evidence="2" type="ORF">EV139_1510</name>
</gene>
<dbReference type="Gene3D" id="3.40.30.10">
    <property type="entry name" value="Glutaredoxin"/>
    <property type="match status" value="1"/>
</dbReference>
<dbReference type="PANTHER" id="PTHR34386:SF1">
    <property type="entry name" value="GLUTAREDOXIN-LIKE PROTEIN NRDH"/>
    <property type="match status" value="1"/>
</dbReference>
<sequence>MSENVDAPAAETTAAGETVMFGADWCGDCRRAKIVLDRAGVDYRYVDLVQDPAAADIAKDISGRTNIPVILFPDSSHQVEPSNADLQRKIDELGLARA</sequence>
<dbReference type="SUPFAM" id="SSF52833">
    <property type="entry name" value="Thioredoxin-like"/>
    <property type="match status" value="1"/>
</dbReference>
<dbReference type="GO" id="GO:0045454">
    <property type="term" value="P:cell redox homeostasis"/>
    <property type="evidence" value="ECO:0007669"/>
    <property type="project" value="TreeGrafter"/>
</dbReference>
<dbReference type="Pfam" id="PF00462">
    <property type="entry name" value="Glutaredoxin"/>
    <property type="match status" value="1"/>
</dbReference>
<feature type="domain" description="Glutaredoxin" evidence="1">
    <location>
        <begin position="19"/>
        <end position="72"/>
    </location>
</feature>
<dbReference type="AlphaFoldDB" id="A0A4Q7TXZ7"/>
<evidence type="ECO:0000313" key="3">
    <source>
        <dbReference type="Proteomes" id="UP000291832"/>
    </source>
</evidence>
<name>A0A4Q7TXZ7_9MICO</name>
<dbReference type="CDD" id="cd02976">
    <property type="entry name" value="NrdH"/>
    <property type="match status" value="1"/>
</dbReference>
<evidence type="ECO:0000313" key="2">
    <source>
        <dbReference type="EMBL" id="RZT66084.1"/>
    </source>
</evidence>
<protein>
    <submittedName>
        <fullName evidence="2">Glutaredoxin</fullName>
    </submittedName>
</protein>